<reference evidence="1 2" key="1">
    <citation type="submission" date="2017-07" db="EMBL/GenBank/DDBJ databases">
        <title>Whole genome sequence of Streptococcus tigurinus, strain osk_001, isolated from post-mortem material.</title>
        <authorList>
            <person name="Yoshizawa H."/>
            <person name="Motooka D."/>
            <person name="Katada R."/>
            <person name="Matsumoto Y."/>
            <person name="Nakamura S."/>
            <person name="Morii E."/>
            <person name="Iida T."/>
            <person name="Matsumoto H."/>
        </authorList>
    </citation>
    <scope>NUCLEOTIDE SEQUENCE [LARGE SCALE GENOMIC DNA]</scope>
    <source>
        <strain evidence="2">osk_001</strain>
    </source>
</reference>
<evidence type="ECO:0000313" key="2">
    <source>
        <dbReference type="Proteomes" id="UP000218665"/>
    </source>
</evidence>
<organism evidence="1 2">
    <name type="scientific">Streptococcus oralis subsp. tigurinus</name>
    <dbReference type="NCBI Taxonomy" id="1077464"/>
    <lineage>
        <taxon>Bacteria</taxon>
        <taxon>Bacillati</taxon>
        <taxon>Bacillota</taxon>
        <taxon>Bacilli</taxon>
        <taxon>Lactobacillales</taxon>
        <taxon>Streptococcaceae</taxon>
        <taxon>Streptococcus</taxon>
    </lineage>
</organism>
<proteinExistence type="predicted"/>
<dbReference type="EMBL" id="AP018338">
    <property type="protein sequence ID" value="BBA08207.1"/>
    <property type="molecule type" value="Genomic_DNA"/>
</dbReference>
<evidence type="ECO:0000313" key="1">
    <source>
        <dbReference type="EMBL" id="BBA08207.1"/>
    </source>
</evidence>
<gene>
    <name evidence="1" type="ORF">STO1_006030</name>
</gene>
<protein>
    <submittedName>
        <fullName evidence="1">Uncharacterized protein</fullName>
    </submittedName>
</protein>
<sequence length="59" mass="6871">MLPFSKSRYRIRNSLDSAIKSPLFYYTSYSARAGKFNETSIDQDKVAISTQVRWFILDS</sequence>
<dbReference type="Proteomes" id="UP000218665">
    <property type="component" value="Chromosome"/>
</dbReference>
<name>A0A223ZT51_STROR</name>
<accession>A0A223ZT51</accession>
<dbReference type="AlphaFoldDB" id="A0A223ZT51"/>